<reference evidence="2 3" key="1">
    <citation type="submission" date="2016-04" db="EMBL/GenBank/DDBJ databases">
        <title>Genome analyses suggest a sexual origin of heterokaryosis in a supposedly ancient asexual fungus.</title>
        <authorList>
            <person name="Ropars J."/>
            <person name="Sedzielewska K."/>
            <person name="Noel J."/>
            <person name="Charron P."/>
            <person name="Farinelli L."/>
            <person name="Marton T."/>
            <person name="Kruger M."/>
            <person name="Pelin A."/>
            <person name="Brachmann A."/>
            <person name="Corradi N."/>
        </authorList>
    </citation>
    <scope>NUCLEOTIDE SEQUENCE [LARGE SCALE GENOMIC DNA]</scope>
    <source>
        <strain evidence="2 3">C2</strain>
    </source>
</reference>
<evidence type="ECO:0000313" key="3">
    <source>
        <dbReference type="Proteomes" id="UP000233469"/>
    </source>
</evidence>
<dbReference type="VEuPathDB" id="FungiDB:RhiirFUN_008035"/>
<dbReference type="VEuPathDB" id="FungiDB:FUN_009232"/>
<protein>
    <submittedName>
        <fullName evidence="2">Uncharacterized protein</fullName>
    </submittedName>
</protein>
<evidence type="ECO:0000313" key="2">
    <source>
        <dbReference type="EMBL" id="PKK69539.1"/>
    </source>
</evidence>
<organism evidence="2 3">
    <name type="scientific">Rhizophagus irregularis</name>
    <dbReference type="NCBI Taxonomy" id="588596"/>
    <lineage>
        <taxon>Eukaryota</taxon>
        <taxon>Fungi</taxon>
        <taxon>Fungi incertae sedis</taxon>
        <taxon>Mucoromycota</taxon>
        <taxon>Glomeromycotina</taxon>
        <taxon>Glomeromycetes</taxon>
        <taxon>Glomerales</taxon>
        <taxon>Glomeraceae</taxon>
        <taxon>Rhizophagus</taxon>
    </lineage>
</organism>
<feature type="region of interest" description="Disordered" evidence="1">
    <location>
        <begin position="190"/>
        <end position="222"/>
    </location>
</feature>
<dbReference type="Proteomes" id="UP000233469">
    <property type="component" value="Unassembled WGS sequence"/>
</dbReference>
<gene>
    <name evidence="2" type="ORF">RhiirC2_850647</name>
</gene>
<accession>A0A2N1N6S4</accession>
<sequence>MPKIQSSSYSAIEKLRKNREDKLKSAKGGSRRICAGRKAQYLEASLNLWPNRQYVELDKFADERIKKKSVDKPIDEEEVVNLIKKWIVGDDLEVEKEENKVETSKKKNLKKDNIPTDGVVEVINKYRVDEKIKTEAIEEMKDVNGLKTDEEFKDWVKAGDQYNNLGRRIISLAEQSETLNHYTTLNENVTKRLKNENKATDGKDKGDKRVKNSPSEKKFKKR</sequence>
<comment type="caution">
    <text evidence="2">The sequence shown here is derived from an EMBL/GenBank/DDBJ whole genome shotgun (WGS) entry which is preliminary data.</text>
</comment>
<reference evidence="2 3" key="2">
    <citation type="submission" date="2017-10" db="EMBL/GenBank/DDBJ databases">
        <title>Extensive intraspecific genome diversity in a model arbuscular mycorrhizal fungus.</title>
        <authorList>
            <person name="Chen E.C.H."/>
            <person name="Morin E."/>
            <person name="Baudet D."/>
            <person name="Noel J."/>
            <person name="Ndikumana S."/>
            <person name="Charron P."/>
            <person name="St-Onge C."/>
            <person name="Giorgi J."/>
            <person name="Grigoriev I.V."/>
            <person name="Roux C."/>
            <person name="Martin F.M."/>
            <person name="Corradi N."/>
        </authorList>
    </citation>
    <scope>NUCLEOTIDE SEQUENCE [LARGE SCALE GENOMIC DNA]</scope>
    <source>
        <strain evidence="2 3">C2</strain>
    </source>
</reference>
<proteinExistence type="predicted"/>
<name>A0A2N1N6S4_9GLOM</name>
<evidence type="ECO:0000256" key="1">
    <source>
        <dbReference type="SAM" id="MobiDB-lite"/>
    </source>
</evidence>
<dbReference type="AlphaFoldDB" id="A0A2N1N6S4"/>
<dbReference type="EMBL" id="LLXL01000714">
    <property type="protein sequence ID" value="PKK69539.1"/>
    <property type="molecule type" value="Genomic_DNA"/>
</dbReference>